<keyword evidence="1" id="KW-1133">Transmembrane helix</keyword>
<evidence type="ECO:0000313" key="2">
    <source>
        <dbReference type="EMBL" id="NKN33654.1"/>
    </source>
</evidence>
<dbReference type="RefSeq" id="WP_168669569.1">
    <property type="nucleotide sequence ID" value="NZ_JAAXKX010000014.1"/>
</dbReference>
<evidence type="ECO:0000313" key="3">
    <source>
        <dbReference type="Proteomes" id="UP000740754"/>
    </source>
</evidence>
<name>A0ABX1I7X1_9GAMM</name>
<dbReference type="Proteomes" id="UP000740754">
    <property type="component" value="Unassembled WGS sequence"/>
</dbReference>
<gene>
    <name evidence="2" type="ORF">HF203_10505</name>
</gene>
<keyword evidence="1" id="KW-0812">Transmembrane</keyword>
<evidence type="ECO:0000256" key="1">
    <source>
        <dbReference type="SAM" id="Phobius"/>
    </source>
</evidence>
<organism evidence="2 3">
    <name type="scientific">Marichromatium bheemlicum</name>
    <dbReference type="NCBI Taxonomy" id="365339"/>
    <lineage>
        <taxon>Bacteria</taxon>
        <taxon>Pseudomonadati</taxon>
        <taxon>Pseudomonadota</taxon>
        <taxon>Gammaproteobacteria</taxon>
        <taxon>Chromatiales</taxon>
        <taxon>Chromatiaceae</taxon>
        <taxon>Marichromatium</taxon>
    </lineage>
</organism>
<dbReference type="EMBL" id="JAAXKX010000014">
    <property type="protein sequence ID" value="NKN33654.1"/>
    <property type="molecule type" value="Genomic_DNA"/>
</dbReference>
<dbReference type="InterPro" id="IPR032092">
    <property type="entry name" value="PilW"/>
</dbReference>
<feature type="transmembrane region" description="Helical" evidence="1">
    <location>
        <begin position="12"/>
        <end position="33"/>
    </location>
</feature>
<keyword evidence="3" id="KW-1185">Reference proteome</keyword>
<reference evidence="2 3" key="1">
    <citation type="submission" date="2020-04" db="EMBL/GenBank/DDBJ databases">
        <title>Draft Whole-Genome sequence of Marichromatium bheemlicum DSM 18632, type strain.</title>
        <authorList>
            <person name="Kyndt J.A."/>
            <person name="Meyer T.E."/>
        </authorList>
    </citation>
    <scope>NUCLEOTIDE SEQUENCE [LARGE SCALE GENOMIC DNA]</scope>
    <source>
        <strain evidence="2 3">DSM 18632</strain>
    </source>
</reference>
<dbReference type="Pfam" id="PF16074">
    <property type="entry name" value="PilW"/>
    <property type="match status" value="1"/>
</dbReference>
<dbReference type="Pfam" id="PF07963">
    <property type="entry name" value="N_methyl"/>
    <property type="match status" value="1"/>
</dbReference>
<accession>A0ABX1I7X1</accession>
<dbReference type="InterPro" id="IPR012902">
    <property type="entry name" value="N_methyl_site"/>
</dbReference>
<protein>
    <submittedName>
        <fullName evidence="2">Pilus assembly protein PilW</fullName>
    </submittedName>
</protein>
<keyword evidence="1" id="KW-0472">Membrane</keyword>
<proteinExistence type="predicted"/>
<comment type="caution">
    <text evidence="2">The sequence shown here is derived from an EMBL/GenBank/DDBJ whole genome shotgun (WGS) entry which is preliminary data.</text>
</comment>
<sequence length="361" mass="38852">MSTPPRQRGLSLVELMIGMLIGLFLIGGMVQLLGANRQVYRYQEALSRIQEHARFALETLGYEIRMAGYTGCPIRNEIANVINGAGTTWWLDFNTGSVRGYDGSQHFPGRAIGTNTGDRVAGTDAATFIHGGGDSYTVATHNPTAAEFKLNTTHDLDDGSIVLVCDATQTSILQLTNVNSSNVTIVHNTGTATPGNCTKGLGSPVECTANGTPYTFGPDSSMVDFVPTAFYIGVSTSGTGRSLYRIRSQVSAATTSVAVEELIEGVEDMQIFYGIDADGDRVVDPDYVDASAITDWEQVLSVRLELLFVSLEDQLNIEPQWIAFPSADTGRANLIGDGFTAADRRLYQAFGTTLGLRNRLP</sequence>